<dbReference type="PANTHER" id="PTHR11985:SF15">
    <property type="entry name" value="GLYCEROL-3-PHOSPHATE DEHYDROGENASE, MITOCHONDRIAL"/>
    <property type="match status" value="1"/>
</dbReference>
<evidence type="ECO:0000259" key="8">
    <source>
        <dbReference type="Pfam" id="PF16901"/>
    </source>
</evidence>
<feature type="domain" description="FAD dependent oxidoreductase" evidence="7">
    <location>
        <begin position="17"/>
        <end position="343"/>
    </location>
</feature>
<evidence type="ECO:0000256" key="4">
    <source>
        <dbReference type="ARBA" id="ARBA00022827"/>
    </source>
</evidence>
<evidence type="ECO:0000313" key="9">
    <source>
        <dbReference type="EMBL" id="MEA5140440.1"/>
    </source>
</evidence>
<dbReference type="PRINTS" id="PR01001">
    <property type="entry name" value="FADG3PDH"/>
</dbReference>
<organism evidence="9 10">
    <name type="scientific">Arcicella rigui</name>
    <dbReference type="NCBI Taxonomy" id="797020"/>
    <lineage>
        <taxon>Bacteria</taxon>
        <taxon>Pseudomonadati</taxon>
        <taxon>Bacteroidota</taxon>
        <taxon>Cytophagia</taxon>
        <taxon>Cytophagales</taxon>
        <taxon>Flectobacillaceae</taxon>
        <taxon>Arcicella</taxon>
    </lineage>
</organism>
<dbReference type="InterPro" id="IPR006076">
    <property type="entry name" value="FAD-dep_OxRdtase"/>
</dbReference>
<keyword evidence="3 6" id="KW-0285">Flavoprotein</keyword>
<reference evidence="9 10" key="1">
    <citation type="submission" date="2023-12" db="EMBL/GenBank/DDBJ databases">
        <title>Novel species of the genus Arcicella isolated from rivers.</title>
        <authorList>
            <person name="Lu H."/>
        </authorList>
    </citation>
    <scope>NUCLEOTIDE SEQUENCE [LARGE SCALE GENOMIC DNA]</scope>
    <source>
        <strain evidence="9 10">KCTC 23307</strain>
    </source>
</reference>
<dbReference type="SUPFAM" id="SSF51905">
    <property type="entry name" value="FAD/NAD(P)-binding domain"/>
    <property type="match status" value="1"/>
</dbReference>
<dbReference type="PROSITE" id="PS00977">
    <property type="entry name" value="FAD_G3PDH_1"/>
    <property type="match status" value="1"/>
</dbReference>
<evidence type="ECO:0000256" key="1">
    <source>
        <dbReference type="ARBA" id="ARBA00001974"/>
    </source>
</evidence>
<evidence type="ECO:0000256" key="2">
    <source>
        <dbReference type="ARBA" id="ARBA00007330"/>
    </source>
</evidence>
<dbReference type="PROSITE" id="PS00978">
    <property type="entry name" value="FAD_G3PDH_2"/>
    <property type="match status" value="1"/>
</dbReference>
<sequence length="522" mass="58816">MNRKEQLNKISSTSQFDLCIIGGGASGAGIALDASLRGLKVLLIDKFDFAGQTTSKSTKLIHGGVRYLEQAVKKLDWEQYKMVQKSLHERDTLLRNAPHLTRPLPLLTPCYNWFEGIYLTIGLKLYEWIAGSHSIGASKWLSRKEALTYIPELKQKNLSSAVLYYDGQLDDARYCLAILQKAETLGATILNYAEAVQFEKDTSGKLTALQIKDTLSGNTFAVQSKVFINATGPFADHVRQMANPNLKSRMKVSRGAHVVLPPNLMKNETAILVPKTDDGRVLFIIPWQDHLLVGTTDEEDKLSETPDLEAYEIPYLLSYVNRYLEKEVRPEEITSGFAGQRPLLGKAEKGSDTKSLVRDHEVEIDTASQLVSIMGGKWTTYRLMAKDTLDQIYENIWQTTPVDCTSEKQLLHGAEGYRFEDWQKLSEQYQVSSATAQHLMKKYGAFAQKVLALTDAQPALKELIQPNHPFIKAEIVYVIQEEMAMTSHDVLYRRLGLALRDAQAAKASEEMVENFLKTYHFE</sequence>
<evidence type="ECO:0000256" key="3">
    <source>
        <dbReference type="ARBA" id="ARBA00022630"/>
    </source>
</evidence>
<dbReference type="SUPFAM" id="SSF54373">
    <property type="entry name" value="FAD-linked reductases, C-terminal domain"/>
    <property type="match status" value="1"/>
</dbReference>
<gene>
    <name evidence="9" type="ORF">VB248_14910</name>
</gene>
<comment type="catalytic activity">
    <reaction evidence="6">
        <text>a quinone + sn-glycerol 3-phosphate = dihydroxyacetone phosphate + a quinol</text>
        <dbReference type="Rhea" id="RHEA:18977"/>
        <dbReference type="ChEBI" id="CHEBI:24646"/>
        <dbReference type="ChEBI" id="CHEBI:57597"/>
        <dbReference type="ChEBI" id="CHEBI:57642"/>
        <dbReference type="ChEBI" id="CHEBI:132124"/>
        <dbReference type="EC" id="1.1.5.3"/>
    </reaction>
</comment>
<dbReference type="InterPro" id="IPR036188">
    <property type="entry name" value="FAD/NAD-bd_sf"/>
</dbReference>
<keyword evidence="5 6" id="KW-0560">Oxidoreductase</keyword>
<keyword evidence="4" id="KW-0274">FAD</keyword>
<dbReference type="InterPro" id="IPR038299">
    <property type="entry name" value="DAO_C_sf"/>
</dbReference>
<dbReference type="RefSeq" id="WP_323297594.1">
    <property type="nucleotide sequence ID" value="NZ_JAYFUM010000017.1"/>
</dbReference>
<evidence type="ECO:0000256" key="6">
    <source>
        <dbReference type="RuleBase" id="RU361217"/>
    </source>
</evidence>
<dbReference type="EMBL" id="JAYFUM010000017">
    <property type="protein sequence ID" value="MEA5140440.1"/>
    <property type="molecule type" value="Genomic_DNA"/>
</dbReference>
<keyword evidence="10" id="KW-1185">Reference proteome</keyword>
<dbReference type="Proteomes" id="UP001302949">
    <property type="component" value="Unassembled WGS sequence"/>
</dbReference>
<comment type="caution">
    <text evidence="9">The sequence shown here is derived from an EMBL/GenBank/DDBJ whole genome shotgun (WGS) entry which is preliminary data.</text>
</comment>
<comment type="cofactor">
    <cofactor evidence="1 6">
        <name>FAD</name>
        <dbReference type="ChEBI" id="CHEBI:57692"/>
    </cofactor>
</comment>
<dbReference type="EC" id="1.1.5.3" evidence="6"/>
<dbReference type="Pfam" id="PF01266">
    <property type="entry name" value="DAO"/>
    <property type="match status" value="1"/>
</dbReference>
<dbReference type="Gene3D" id="1.10.8.870">
    <property type="entry name" value="Alpha-glycerophosphate oxidase, cap domain"/>
    <property type="match status" value="1"/>
</dbReference>
<dbReference type="InterPro" id="IPR031656">
    <property type="entry name" value="DAO_C"/>
</dbReference>
<dbReference type="Gene3D" id="3.50.50.60">
    <property type="entry name" value="FAD/NAD(P)-binding domain"/>
    <property type="match status" value="1"/>
</dbReference>
<protein>
    <recommendedName>
        <fullName evidence="6">Glycerol-3-phosphate dehydrogenase</fullName>
        <ecNumber evidence="6">1.1.5.3</ecNumber>
    </recommendedName>
</protein>
<evidence type="ECO:0000313" key="10">
    <source>
        <dbReference type="Proteomes" id="UP001302949"/>
    </source>
</evidence>
<name>A0ABU5QC86_9BACT</name>
<evidence type="ECO:0000259" key="7">
    <source>
        <dbReference type="Pfam" id="PF01266"/>
    </source>
</evidence>
<feature type="domain" description="Alpha-glycerophosphate oxidase C-terminal" evidence="8">
    <location>
        <begin position="404"/>
        <end position="516"/>
    </location>
</feature>
<proteinExistence type="inferred from homology"/>
<dbReference type="Gene3D" id="3.30.9.10">
    <property type="entry name" value="D-Amino Acid Oxidase, subunit A, domain 2"/>
    <property type="match status" value="1"/>
</dbReference>
<dbReference type="Pfam" id="PF16901">
    <property type="entry name" value="DAO_C"/>
    <property type="match status" value="1"/>
</dbReference>
<comment type="similarity">
    <text evidence="2 6">Belongs to the FAD-dependent glycerol-3-phosphate dehydrogenase family.</text>
</comment>
<evidence type="ECO:0000256" key="5">
    <source>
        <dbReference type="ARBA" id="ARBA00023002"/>
    </source>
</evidence>
<accession>A0ABU5QC86</accession>
<dbReference type="InterPro" id="IPR000447">
    <property type="entry name" value="G3P_DH_FAD-dep"/>
</dbReference>
<dbReference type="PANTHER" id="PTHR11985">
    <property type="entry name" value="GLYCEROL-3-PHOSPHATE DEHYDROGENASE"/>
    <property type="match status" value="1"/>
</dbReference>